<feature type="compositionally biased region" description="Basic and acidic residues" evidence="2">
    <location>
        <begin position="404"/>
        <end position="413"/>
    </location>
</feature>
<dbReference type="Proteomes" id="UP000324853">
    <property type="component" value="Unassembled WGS sequence"/>
</dbReference>
<dbReference type="PANTHER" id="PTHR33375:SF7">
    <property type="entry name" value="CHROMOSOME 2-PARTITIONING PROTEIN PARB-RELATED"/>
    <property type="match status" value="1"/>
</dbReference>
<evidence type="ECO:0000256" key="2">
    <source>
        <dbReference type="SAM" id="MobiDB-lite"/>
    </source>
</evidence>
<accession>A0A5S4WWX2</accession>
<gene>
    <name evidence="4" type="ORF">FXB38_08550</name>
</gene>
<dbReference type="PANTHER" id="PTHR33375">
    <property type="entry name" value="CHROMOSOME-PARTITIONING PROTEIN PARB-RELATED"/>
    <property type="match status" value="1"/>
</dbReference>
<dbReference type="InterPro" id="IPR050336">
    <property type="entry name" value="Chromosome_partition/occlusion"/>
</dbReference>
<dbReference type="AlphaFoldDB" id="A0A5S4WWX2"/>
<name>A0A5S4WWX2_9BRAD</name>
<dbReference type="Pfam" id="PF02195">
    <property type="entry name" value="ParB_N"/>
    <property type="match status" value="1"/>
</dbReference>
<dbReference type="SMART" id="SM00470">
    <property type="entry name" value="ParB"/>
    <property type="match status" value="1"/>
</dbReference>
<dbReference type="OrthoDB" id="9813122at2"/>
<dbReference type="SUPFAM" id="SSF110849">
    <property type="entry name" value="ParB/Sulfiredoxin"/>
    <property type="match status" value="1"/>
</dbReference>
<dbReference type="InterPro" id="IPR003115">
    <property type="entry name" value="ParB_N"/>
</dbReference>
<dbReference type="GO" id="GO:0005694">
    <property type="term" value="C:chromosome"/>
    <property type="evidence" value="ECO:0007669"/>
    <property type="project" value="TreeGrafter"/>
</dbReference>
<evidence type="ECO:0000256" key="1">
    <source>
        <dbReference type="ARBA" id="ARBA00006295"/>
    </source>
</evidence>
<dbReference type="GO" id="GO:0007059">
    <property type="term" value="P:chromosome segregation"/>
    <property type="evidence" value="ECO:0007669"/>
    <property type="project" value="TreeGrafter"/>
</dbReference>
<dbReference type="Gene3D" id="1.10.10.2830">
    <property type="match status" value="1"/>
</dbReference>
<evidence type="ECO:0000259" key="3">
    <source>
        <dbReference type="SMART" id="SM00470"/>
    </source>
</evidence>
<dbReference type="FunFam" id="1.10.10.2830:FF:000001">
    <property type="entry name" value="Chromosome partitioning protein ParB"/>
    <property type="match status" value="1"/>
</dbReference>
<feature type="domain" description="ParB-like N-terminal" evidence="3">
    <location>
        <begin position="14"/>
        <end position="115"/>
    </location>
</feature>
<keyword evidence="4" id="KW-0238">DNA-binding</keyword>
<reference evidence="4 5" key="1">
    <citation type="submission" date="2019-08" db="EMBL/GenBank/DDBJ databases">
        <title>Bradyrhizobium hipponensis sp. nov., a rhizobium isolated from a Lupinus angustifolius root nodule in Tunisia.</title>
        <authorList>
            <person name="Off K."/>
            <person name="Rejili M."/>
            <person name="Mars M."/>
            <person name="Brachmann A."/>
            <person name="Marin M."/>
        </authorList>
    </citation>
    <scope>NUCLEOTIDE SEQUENCE [LARGE SCALE GENOMIC DNA]</scope>
    <source>
        <strain evidence="4 5">CTAW11</strain>
    </source>
</reference>
<dbReference type="RefSeq" id="WP_148750443.1">
    <property type="nucleotide sequence ID" value="NZ_VSSR01000014.1"/>
</dbReference>
<feature type="region of interest" description="Disordered" evidence="2">
    <location>
        <begin position="389"/>
        <end position="413"/>
    </location>
</feature>
<protein>
    <submittedName>
        <fullName evidence="4">DNA-binding protein</fullName>
    </submittedName>
</protein>
<dbReference type="EMBL" id="VSSR01000014">
    <property type="protein sequence ID" value="TYL86086.1"/>
    <property type="molecule type" value="Genomic_DNA"/>
</dbReference>
<dbReference type="GO" id="GO:0003677">
    <property type="term" value="F:DNA binding"/>
    <property type="evidence" value="ECO:0007669"/>
    <property type="project" value="UniProtKB-KW"/>
</dbReference>
<keyword evidence="5" id="KW-1185">Reference proteome</keyword>
<feature type="region of interest" description="Disordered" evidence="2">
    <location>
        <begin position="665"/>
        <end position="704"/>
    </location>
</feature>
<sequence length="704" mass="77240">MTKAVEKITLSPSRDIPFNKLVLSQSNVRRVKAGISIEQLAESIVQRTLLQSLNVRAVVDAEGNQTGMFEVPAGGRRYRALELLVKQKRMAKTQAVPCVVREGGIAEDDSLAENDERIGLHPLDQFRAFQTLSGAGMSEEDIAARHFVTPAVVKQRLRLASVSPKLHDVYAEDGMTLEQLMAFSVTADHARQEQVWENVSRSGYDEPYQIRRMLTENTVRASDRRVQFIGLDAYEQAGGGVLRDLFEHDDGGWLQDVSLLDRLVTGKLKAEAETIAAEGWKWISLAVEFPYGHTEGLRELEGKPVDLSPEEQTTIDALNAEQAKLESDYQNADELPDEVDERLGEIEAVLAAFEHRPMIYDPAEIARAGVFVSMDSEGRLSVDRGYVRPEDELSADDPDVGQDSDAKSIDRKAADTSVQRTVIAVAGAATDPEEDDEDATKPLPDRLITELTAHRTLALRDALAENPAIAFQAVLHNFVLTAFYRFASSGSCLEIGLRTPTFPAQAPGLRESASAKAVEARHESWKARLPKGENDLWDALTALDGAAQASLFAHCASFAVNAVHEPANRYNQGRVSAHGVRTRLDQADVLARAVILDMVQAGWRPSVDNYLGRVTKPRILEAVREAKGESSAQLIDHLKKADMAKEAERLLDGAGWLPEPLRLVGATSSSMEESEAGPLPEFLADDEDRDNAGDDDPQQLDAAE</sequence>
<dbReference type="CDD" id="cd16406">
    <property type="entry name" value="ParB_N_like"/>
    <property type="match status" value="1"/>
</dbReference>
<feature type="compositionally biased region" description="Acidic residues" evidence="2">
    <location>
        <begin position="683"/>
        <end position="704"/>
    </location>
</feature>
<comment type="caution">
    <text evidence="4">The sequence shown here is derived from an EMBL/GenBank/DDBJ whole genome shotgun (WGS) entry which is preliminary data.</text>
</comment>
<evidence type="ECO:0000313" key="4">
    <source>
        <dbReference type="EMBL" id="TYL86086.1"/>
    </source>
</evidence>
<comment type="similarity">
    <text evidence="1">Belongs to the ParB family.</text>
</comment>
<organism evidence="4 5">
    <name type="scientific">Bradyrhizobium cytisi</name>
    <dbReference type="NCBI Taxonomy" id="515489"/>
    <lineage>
        <taxon>Bacteria</taxon>
        <taxon>Pseudomonadati</taxon>
        <taxon>Pseudomonadota</taxon>
        <taxon>Alphaproteobacteria</taxon>
        <taxon>Hyphomicrobiales</taxon>
        <taxon>Nitrobacteraceae</taxon>
        <taxon>Bradyrhizobium</taxon>
    </lineage>
</organism>
<evidence type="ECO:0000313" key="5">
    <source>
        <dbReference type="Proteomes" id="UP000324853"/>
    </source>
</evidence>
<dbReference type="FunFam" id="3.90.1530.30:FF:000002">
    <property type="entry name" value="Chromosome partitioning protein ParB"/>
    <property type="match status" value="1"/>
</dbReference>
<dbReference type="Gene3D" id="3.90.1530.30">
    <property type="match status" value="1"/>
</dbReference>
<dbReference type="SUPFAM" id="SSF109709">
    <property type="entry name" value="KorB DNA-binding domain-like"/>
    <property type="match status" value="1"/>
</dbReference>
<feature type="compositionally biased region" description="Acidic residues" evidence="2">
    <location>
        <begin position="392"/>
        <end position="402"/>
    </location>
</feature>
<proteinExistence type="inferred from homology"/>
<dbReference type="InterPro" id="IPR036086">
    <property type="entry name" value="ParB/Sulfiredoxin_sf"/>
</dbReference>